<organism evidence="3 4">
    <name type="scientific">Cryobacterium adonitolivorans</name>
    <dbReference type="NCBI Taxonomy" id="1259189"/>
    <lineage>
        <taxon>Bacteria</taxon>
        <taxon>Bacillati</taxon>
        <taxon>Actinomycetota</taxon>
        <taxon>Actinomycetes</taxon>
        <taxon>Micrococcales</taxon>
        <taxon>Microbacteriaceae</taxon>
        <taxon>Cryobacterium</taxon>
    </lineage>
</organism>
<proteinExistence type="predicted"/>
<accession>A0A4R8VZP3</accession>
<evidence type="ECO:0000256" key="2">
    <source>
        <dbReference type="SAM" id="Phobius"/>
    </source>
</evidence>
<feature type="compositionally biased region" description="Low complexity" evidence="1">
    <location>
        <begin position="8"/>
        <end position="27"/>
    </location>
</feature>
<feature type="transmembrane region" description="Helical" evidence="2">
    <location>
        <begin position="52"/>
        <end position="72"/>
    </location>
</feature>
<evidence type="ECO:0000256" key="1">
    <source>
        <dbReference type="SAM" id="MobiDB-lite"/>
    </source>
</evidence>
<feature type="region of interest" description="Disordered" evidence="1">
    <location>
        <begin position="99"/>
        <end position="120"/>
    </location>
</feature>
<keyword evidence="2" id="KW-1133">Transmembrane helix</keyword>
<protein>
    <recommendedName>
        <fullName evidence="5">LPXTG cell wall anchor domain-containing protein</fullName>
    </recommendedName>
</protein>
<dbReference type="RefSeq" id="WP_134454996.1">
    <property type="nucleotide sequence ID" value="NZ_SOFL01000053.1"/>
</dbReference>
<name>A0A4R8VZP3_9MICO</name>
<evidence type="ECO:0000313" key="3">
    <source>
        <dbReference type="EMBL" id="TFB97487.1"/>
    </source>
</evidence>
<comment type="caution">
    <text evidence="3">The sequence shown here is derived from an EMBL/GenBank/DDBJ whole genome shotgun (WGS) entry which is preliminary data.</text>
</comment>
<evidence type="ECO:0008006" key="5">
    <source>
        <dbReference type="Google" id="ProtNLM"/>
    </source>
</evidence>
<feature type="region of interest" description="Disordered" evidence="1">
    <location>
        <begin position="1"/>
        <end position="27"/>
    </location>
</feature>
<dbReference type="EMBL" id="SOFL01000053">
    <property type="protein sequence ID" value="TFB97487.1"/>
    <property type="molecule type" value="Genomic_DNA"/>
</dbReference>
<dbReference type="AlphaFoldDB" id="A0A4R8VZP3"/>
<gene>
    <name evidence="3" type="ORF">E3O42_16245</name>
</gene>
<keyword evidence="2" id="KW-0812">Transmembrane</keyword>
<evidence type="ECO:0000313" key="4">
    <source>
        <dbReference type="Proteomes" id="UP000297907"/>
    </source>
</evidence>
<keyword evidence="4" id="KW-1185">Reference proteome</keyword>
<reference evidence="3 4" key="1">
    <citation type="submission" date="2019-03" db="EMBL/GenBank/DDBJ databases">
        <title>Genomics of glacier-inhabiting Cryobacterium strains.</title>
        <authorList>
            <person name="Liu Q."/>
            <person name="Xin Y.-H."/>
        </authorList>
    </citation>
    <scope>NUCLEOTIDE SEQUENCE [LARGE SCALE GENOMIC DNA]</scope>
    <source>
        <strain evidence="3 4">RHLS22-1</strain>
    </source>
</reference>
<dbReference type="Proteomes" id="UP000297907">
    <property type="component" value="Unassembled WGS sequence"/>
</dbReference>
<keyword evidence="2" id="KW-0472">Membrane</keyword>
<sequence length="120" mass="11716">MSTTLTDAAAGSTPAPTAAPAGTVSGTGRTNTVAARVAAAVGGVLASTGAQVAPLVGAAALLLAAGGVLIAVRRLRHRLIWPNLVRAGRLETQRRPFLSVRPSSGAGPGIGAPGSVEFQG</sequence>